<feature type="region of interest" description="Disordered" evidence="1">
    <location>
        <begin position="251"/>
        <end position="398"/>
    </location>
</feature>
<gene>
    <name evidence="2" type="ORF">DPMN_192022</name>
</gene>
<feature type="compositionally biased region" description="Low complexity" evidence="1">
    <location>
        <begin position="319"/>
        <end position="337"/>
    </location>
</feature>
<dbReference type="Proteomes" id="UP000828390">
    <property type="component" value="Unassembled WGS sequence"/>
</dbReference>
<comment type="caution">
    <text evidence="2">The sequence shown here is derived from an EMBL/GenBank/DDBJ whole genome shotgun (WGS) entry which is preliminary data.</text>
</comment>
<evidence type="ECO:0008006" key="4">
    <source>
        <dbReference type="Google" id="ProtNLM"/>
    </source>
</evidence>
<accession>A0A9D4BE04</accession>
<evidence type="ECO:0000313" key="3">
    <source>
        <dbReference type="Proteomes" id="UP000828390"/>
    </source>
</evidence>
<feature type="compositionally biased region" description="Basic and acidic residues" evidence="1">
    <location>
        <begin position="252"/>
        <end position="264"/>
    </location>
</feature>
<organism evidence="2 3">
    <name type="scientific">Dreissena polymorpha</name>
    <name type="common">Zebra mussel</name>
    <name type="synonym">Mytilus polymorpha</name>
    <dbReference type="NCBI Taxonomy" id="45954"/>
    <lineage>
        <taxon>Eukaryota</taxon>
        <taxon>Metazoa</taxon>
        <taxon>Spiralia</taxon>
        <taxon>Lophotrochozoa</taxon>
        <taxon>Mollusca</taxon>
        <taxon>Bivalvia</taxon>
        <taxon>Autobranchia</taxon>
        <taxon>Heteroconchia</taxon>
        <taxon>Euheterodonta</taxon>
        <taxon>Imparidentia</taxon>
        <taxon>Neoheterodontei</taxon>
        <taxon>Myida</taxon>
        <taxon>Dreissenoidea</taxon>
        <taxon>Dreissenidae</taxon>
        <taxon>Dreissena</taxon>
    </lineage>
</organism>
<evidence type="ECO:0000313" key="2">
    <source>
        <dbReference type="EMBL" id="KAH3691273.1"/>
    </source>
</evidence>
<dbReference type="OrthoDB" id="69229at2759"/>
<feature type="compositionally biased region" description="Basic residues" evidence="1">
    <location>
        <begin position="338"/>
        <end position="349"/>
    </location>
</feature>
<evidence type="ECO:0000256" key="1">
    <source>
        <dbReference type="SAM" id="MobiDB-lite"/>
    </source>
</evidence>
<dbReference type="AlphaFoldDB" id="A0A9D4BE04"/>
<proteinExistence type="predicted"/>
<sequence length="398" mass="46835">MTANVSTSEMLSRQHILDDLDEFISGCQSRVTDMLEVLGWTPEHFMQDRSRCVCPYNKSHRMPSHCIVSHAPLCSLISEGYTKSEAKAILEDRSYFYDNASCVYQVKLDLDTMNSWLWNHHVEKHSVFYGYKKVPQTAEEEQVLMSREDRRAVAEYVILRARAANRLKEVGRDELLVSENLADLIKKENAEKHDLDPVEEMAALRDYRRRRQTYRAKNVHITKKSHTEIMREVINNQMEMYTQSLIDEQDLERDARNPEFKIPTRNELGFTYPMENVKHEHRSRSRTPNSSSRSEKRSRSRSRINSSAKELEPKHRSKSPSAQRSGSRQRSPSMQRSRSYHRSRSHSRQRSQSAERKSHKSKKKKKHKAHSRSKSRDRGHKKHKKHKHERSSKSPEIQ</sequence>
<dbReference type="EMBL" id="JAIWYP010000040">
    <property type="protein sequence ID" value="KAH3691273.1"/>
    <property type="molecule type" value="Genomic_DNA"/>
</dbReference>
<reference evidence="2" key="1">
    <citation type="journal article" date="2019" name="bioRxiv">
        <title>The Genome of the Zebra Mussel, Dreissena polymorpha: A Resource for Invasive Species Research.</title>
        <authorList>
            <person name="McCartney M.A."/>
            <person name="Auch B."/>
            <person name="Kono T."/>
            <person name="Mallez S."/>
            <person name="Zhang Y."/>
            <person name="Obille A."/>
            <person name="Becker A."/>
            <person name="Abrahante J.E."/>
            <person name="Garbe J."/>
            <person name="Badalamenti J.P."/>
            <person name="Herman A."/>
            <person name="Mangelson H."/>
            <person name="Liachko I."/>
            <person name="Sullivan S."/>
            <person name="Sone E.D."/>
            <person name="Koren S."/>
            <person name="Silverstein K.A.T."/>
            <person name="Beckman K.B."/>
            <person name="Gohl D.M."/>
        </authorList>
    </citation>
    <scope>NUCLEOTIDE SEQUENCE</scope>
    <source>
        <strain evidence="2">Duluth1</strain>
        <tissue evidence="2">Whole animal</tissue>
    </source>
</reference>
<reference evidence="2" key="2">
    <citation type="submission" date="2020-11" db="EMBL/GenBank/DDBJ databases">
        <authorList>
            <person name="McCartney M.A."/>
            <person name="Auch B."/>
            <person name="Kono T."/>
            <person name="Mallez S."/>
            <person name="Becker A."/>
            <person name="Gohl D.M."/>
            <person name="Silverstein K.A.T."/>
            <person name="Koren S."/>
            <person name="Bechman K.B."/>
            <person name="Herman A."/>
            <person name="Abrahante J.E."/>
            <person name="Garbe J."/>
        </authorList>
    </citation>
    <scope>NUCLEOTIDE SEQUENCE</scope>
    <source>
        <strain evidence="2">Duluth1</strain>
        <tissue evidence="2">Whole animal</tissue>
    </source>
</reference>
<name>A0A9D4BE04_DREPO</name>
<feature type="compositionally biased region" description="Basic residues" evidence="1">
    <location>
        <begin position="357"/>
        <end position="390"/>
    </location>
</feature>
<keyword evidence="3" id="KW-1185">Reference proteome</keyword>
<protein>
    <recommendedName>
        <fullName evidence="4">CHHC U11-48K-type domain-containing protein</fullName>
    </recommendedName>
</protein>